<dbReference type="AlphaFoldDB" id="A0A0F9VA63"/>
<comment type="caution">
    <text evidence="1">The sequence shown here is derived from an EMBL/GenBank/DDBJ whole genome shotgun (WGS) entry which is preliminary data.</text>
</comment>
<dbReference type="EMBL" id="LAZR01000062">
    <property type="protein sequence ID" value="KKN96662.1"/>
    <property type="molecule type" value="Genomic_DNA"/>
</dbReference>
<sequence>MSVAVANPPDRLTKIALFTGVPPGAINYAFQAHDGVAAFDTCAPLVELHTDRTNDTDAFDECGFLRIPSQFGGLYVIGLPLGWWFIAKQDEARILLGHRGAQRGHVLYPEETGTTNWAIRLTTRYTVDCKQRPDGSEYLDITDNQNGKSVWSSTAVHLTSPEVAKEMAERRMDQTHPDWRKIWAYWEWPDPEDGIPGAYWETLGGVIK</sequence>
<proteinExistence type="predicted"/>
<evidence type="ECO:0000313" key="1">
    <source>
        <dbReference type="EMBL" id="KKN96662.1"/>
    </source>
</evidence>
<name>A0A0F9VA63_9ZZZZ</name>
<accession>A0A0F9VA63</accession>
<protein>
    <submittedName>
        <fullName evidence="1">Uncharacterized protein</fullName>
    </submittedName>
</protein>
<reference evidence="1" key="1">
    <citation type="journal article" date="2015" name="Nature">
        <title>Complex archaea that bridge the gap between prokaryotes and eukaryotes.</title>
        <authorList>
            <person name="Spang A."/>
            <person name="Saw J.H."/>
            <person name="Jorgensen S.L."/>
            <person name="Zaremba-Niedzwiedzka K."/>
            <person name="Martijn J."/>
            <person name="Lind A.E."/>
            <person name="van Eijk R."/>
            <person name="Schleper C."/>
            <person name="Guy L."/>
            <person name="Ettema T.J."/>
        </authorList>
    </citation>
    <scope>NUCLEOTIDE SEQUENCE</scope>
</reference>
<organism evidence="1">
    <name type="scientific">marine sediment metagenome</name>
    <dbReference type="NCBI Taxonomy" id="412755"/>
    <lineage>
        <taxon>unclassified sequences</taxon>
        <taxon>metagenomes</taxon>
        <taxon>ecological metagenomes</taxon>
    </lineage>
</organism>
<gene>
    <name evidence="1" type="ORF">LCGC14_0163060</name>
</gene>